<keyword evidence="5 7" id="KW-1133">Transmembrane helix</keyword>
<dbReference type="RefSeq" id="WP_207348752.1">
    <property type="nucleotide sequence ID" value="NZ_JAFMPY010000001.1"/>
</dbReference>
<keyword evidence="10" id="KW-1185">Reference proteome</keyword>
<evidence type="ECO:0000313" key="9">
    <source>
        <dbReference type="EMBL" id="MBO0902103.1"/>
    </source>
</evidence>
<keyword evidence="7" id="KW-0813">Transport</keyword>
<comment type="subcellular location">
    <subcellularLocation>
        <location evidence="1 7">Cell inner membrane</location>
        <topology evidence="1 7">Multi-pass membrane protein</topology>
    </subcellularLocation>
</comment>
<feature type="transmembrane region" description="Helical" evidence="7">
    <location>
        <begin position="133"/>
        <end position="150"/>
    </location>
</feature>
<evidence type="ECO:0000256" key="2">
    <source>
        <dbReference type="ARBA" id="ARBA00022475"/>
    </source>
</evidence>
<comment type="similarity">
    <text evidence="7">Belongs to the TRAP transporter large permease family.</text>
</comment>
<feature type="transmembrane region" description="Helical" evidence="7">
    <location>
        <begin position="355"/>
        <end position="379"/>
    </location>
</feature>
<feature type="transmembrane region" description="Helical" evidence="7">
    <location>
        <begin position="399"/>
        <end position="420"/>
    </location>
</feature>
<accession>A0ABS3IXG1</accession>
<feature type="transmembrane region" description="Helical" evidence="7">
    <location>
        <begin position="170"/>
        <end position="193"/>
    </location>
</feature>
<feature type="domain" description="TRAP C4-dicarboxylate transport system permease DctM subunit" evidence="8">
    <location>
        <begin position="7"/>
        <end position="416"/>
    </location>
</feature>
<dbReference type="PIRSF" id="PIRSF006066">
    <property type="entry name" value="HI0050"/>
    <property type="match status" value="1"/>
</dbReference>
<keyword evidence="2" id="KW-1003">Cell membrane</keyword>
<comment type="function">
    <text evidence="7">Part of the tripartite ATP-independent periplasmic (TRAP) transport system.</text>
</comment>
<dbReference type="EMBL" id="JAFMPY010000001">
    <property type="protein sequence ID" value="MBO0902103.1"/>
    <property type="molecule type" value="Genomic_DNA"/>
</dbReference>
<proteinExistence type="inferred from homology"/>
<comment type="caution">
    <text evidence="9">The sequence shown here is derived from an EMBL/GenBank/DDBJ whole genome shotgun (WGS) entry which is preliminary data.</text>
</comment>
<feature type="transmembrane region" description="Helical" evidence="7">
    <location>
        <begin position="241"/>
        <end position="259"/>
    </location>
</feature>
<comment type="subunit">
    <text evidence="7">The complex comprises the extracytoplasmic solute receptor protein and the two transmembrane proteins.</text>
</comment>
<dbReference type="PANTHER" id="PTHR33362">
    <property type="entry name" value="SIALIC ACID TRAP TRANSPORTER PERMEASE PROTEIN SIAT-RELATED"/>
    <property type="match status" value="1"/>
</dbReference>
<organism evidence="9 10">
    <name type="scientific">Jiella sonneratiae</name>
    <dbReference type="NCBI Taxonomy" id="2816856"/>
    <lineage>
        <taxon>Bacteria</taxon>
        <taxon>Pseudomonadati</taxon>
        <taxon>Pseudomonadota</taxon>
        <taxon>Alphaproteobacteria</taxon>
        <taxon>Hyphomicrobiales</taxon>
        <taxon>Aurantimonadaceae</taxon>
        <taxon>Jiella</taxon>
    </lineage>
</organism>
<gene>
    <name evidence="9" type="ORF">J1C47_00480</name>
</gene>
<keyword evidence="3 7" id="KW-0997">Cell inner membrane</keyword>
<reference evidence="9 10" key="1">
    <citation type="submission" date="2021-03" db="EMBL/GenBank/DDBJ databases">
        <title>Whole genome sequence of Jiella sp. MQZ13P-4.</title>
        <authorList>
            <person name="Tuo L."/>
        </authorList>
    </citation>
    <scope>NUCLEOTIDE SEQUENCE [LARGE SCALE GENOMIC DNA]</scope>
    <source>
        <strain evidence="9 10">MQZ13P-4</strain>
    </source>
</reference>
<evidence type="ECO:0000259" key="8">
    <source>
        <dbReference type="Pfam" id="PF06808"/>
    </source>
</evidence>
<evidence type="ECO:0000256" key="3">
    <source>
        <dbReference type="ARBA" id="ARBA00022519"/>
    </source>
</evidence>
<feature type="transmembrane region" description="Helical" evidence="7">
    <location>
        <begin position="213"/>
        <end position="235"/>
    </location>
</feature>
<dbReference type="Proteomes" id="UP000664288">
    <property type="component" value="Unassembled WGS sequence"/>
</dbReference>
<evidence type="ECO:0000256" key="4">
    <source>
        <dbReference type="ARBA" id="ARBA00022692"/>
    </source>
</evidence>
<comment type="caution">
    <text evidence="7">Lacks conserved residue(s) required for the propagation of feature annotation.</text>
</comment>
<evidence type="ECO:0000313" key="10">
    <source>
        <dbReference type="Proteomes" id="UP000664288"/>
    </source>
</evidence>
<evidence type="ECO:0000256" key="1">
    <source>
        <dbReference type="ARBA" id="ARBA00004429"/>
    </source>
</evidence>
<dbReference type="InterPro" id="IPR004681">
    <property type="entry name" value="TRAP_DctM"/>
</dbReference>
<sequence>MLLALLFVVLFGLIILGAPVAIALAGSSLVFLLVDGHVPAVVVAHRMVNGVDSFPLLAVPFFILAGNLMNTAGITERIFDFAKALVGWMRGGLGHVNIGASVIFAGMSGAAVADAGGLGAIEIKAMRDANYDPGFSVGITAASSTIGPIIPPSLPMVIYGVVAGASIGQLFAAGFVPGLLMAVALMIMVAIYARRRGYPRDQAFRLSNLARAFVRAFLALLTPVIIVGGILTGAFTPTEAAIAACAWAMFLGVVVYRTLNFRRFLRVSMDTIETTAVVLFIVGAAAIFAWILTSNRVPEHFAGLILSVSENWIVVLLLINLILLVVGCFMETVAAITILVPVLLPVAEKVGVDPVHFGVILVLNLMIGLLTPPVGMVLYVLSRVSKVPFERCVAATAPFLVPLFVVLALVTFVPAITLWLPTLIYR</sequence>
<feature type="transmembrane region" description="Helical" evidence="7">
    <location>
        <begin position="312"/>
        <end position="343"/>
    </location>
</feature>
<feature type="transmembrane region" description="Helical" evidence="7">
    <location>
        <begin position="271"/>
        <end position="292"/>
    </location>
</feature>
<protein>
    <recommendedName>
        <fullName evidence="7">TRAP transporter large permease protein</fullName>
    </recommendedName>
</protein>
<feature type="transmembrane region" description="Helical" evidence="7">
    <location>
        <begin position="98"/>
        <end position="121"/>
    </location>
</feature>
<dbReference type="NCBIfam" id="TIGR00786">
    <property type="entry name" value="dctM"/>
    <property type="match status" value="1"/>
</dbReference>
<dbReference type="InterPro" id="IPR010656">
    <property type="entry name" value="DctM"/>
</dbReference>
<keyword evidence="4 7" id="KW-0812">Transmembrane</keyword>
<name>A0ABS3IXG1_9HYPH</name>
<dbReference type="PANTHER" id="PTHR33362:SF3">
    <property type="entry name" value="SIALIC ACID TRAP TRANSPORTER PERMEASE PROTEIN SIAT"/>
    <property type="match status" value="1"/>
</dbReference>
<dbReference type="Pfam" id="PF06808">
    <property type="entry name" value="DctM"/>
    <property type="match status" value="1"/>
</dbReference>
<evidence type="ECO:0000256" key="7">
    <source>
        <dbReference type="RuleBase" id="RU369079"/>
    </source>
</evidence>
<evidence type="ECO:0000256" key="5">
    <source>
        <dbReference type="ARBA" id="ARBA00022989"/>
    </source>
</evidence>
<keyword evidence="6 7" id="KW-0472">Membrane</keyword>
<evidence type="ECO:0000256" key="6">
    <source>
        <dbReference type="ARBA" id="ARBA00023136"/>
    </source>
</evidence>